<evidence type="ECO:0000259" key="6">
    <source>
        <dbReference type="PROSITE" id="PS51194"/>
    </source>
</evidence>
<keyword evidence="8" id="KW-1185">Reference proteome</keyword>
<dbReference type="PROSITE" id="PS51194">
    <property type="entry name" value="HELICASE_CTER"/>
    <property type="match status" value="1"/>
</dbReference>
<dbReference type="PROSITE" id="PS51192">
    <property type="entry name" value="HELICASE_ATP_BIND_1"/>
    <property type="match status" value="1"/>
</dbReference>
<dbReference type="Proteomes" id="UP001500191">
    <property type="component" value="Unassembled WGS sequence"/>
</dbReference>
<dbReference type="Pfam" id="PF00176">
    <property type="entry name" value="SNF2-rel_dom"/>
    <property type="match status" value="1"/>
</dbReference>
<dbReference type="Pfam" id="PF04434">
    <property type="entry name" value="SWIM"/>
    <property type="match status" value="1"/>
</dbReference>
<dbReference type="Gene3D" id="3.40.50.300">
    <property type="entry name" value="P-loop containing nucleotide triphosphate hydrolases"/>
    <property type="match status" value="1"/>
</dbReference>
<dbReference type="SMART" id="SM00487">
    <property type="entry name" value="DEXDc"/>
    <property type="match status" value="1"/>
</dbReference>
<accession>A0ABP3MED0</accession>
<comment type="caution">
    <text evidence="7">The sequence shown here is derived from an EMBL/GenBank/DDBJ whole genome shotgun (WGS) entry which is preliminary data.</text>
</comment>
<dbReference type="RefSeq" id="WP_343759679.1">
    <property type="nucleotide sequence ID" value="NZ_BAAADB010000029.1"/>
</dbReference>
<feature type="region of interest" description="Disordered" evidence="3">
    <location>
        <begin position="86"/>
        <end position="112"/>
    </location>
</feature>
<dbReference type="CDD" id="cd18793">
    <property type="entry name" value="SF2_C_SNF"/>
    <property type="match status" value="1"/>
</dbReference>
<keyword evidence="2" id="KW-0863">Zinc-finger</keyword>
<dbReference type="InterPro" id="IPR000330">
    <property type="entry name" value="SNF2_N"/>
</dbReference>
<dbReference type="InterPro" id="IPR014001">
    <property type="entry name" value="Helicase_ATP-bd"/>
</dbReference>
<name>A0ABP3MED0_9DEIO</name>
<dbReference type="CDD" id="cd18012">
    <property type="entry name" value="DEXQc_arch_SWI2_SNF2"/>
    <property type="match status" value="1"/>
</dbReference>
<dbReference type="SUPFAM" id="SSF52540">
    <property type="entry name" value="P-loop containing nucleoside triphosphate hydrolases"/>
    <property type="match status" value="2"/>
</dbReference>
<evidence type="ECO:0000256" key="2">
    <source>
        <dbReference type="PROSITE-ProRule" id="PRU00325"/>
    </source>
</evidence>
<dbReference type="InterPro" id="IPR049730">
    <property type="entry name" value="SNF2/RAD54-like_C"/>
</dbReference>
<feature type="compositionally biased region" description="Basic and acidic residues" evidence="3">
    <location>
        <begin position="94"/>
        <end position="105"/>
    </location>
</feature>
<evidence type="ECO:0000256" key="1">
    <source>
        <dbReference type="ARBA" id="ARBA00022801"/>
    </source>
</evidence>
<keyword evidence="1" id="KW-0378">Hydrolase</keyword>
<evidence type="ECO:0000259" key="5">
    <source>
        <dbReference type="PROSITE" id="PS51192"/>
    </source>
</evidence>
<evidence type="ECO:0000313" key="8">
    <source>
        <dbReference type="Proteomes" id="UP001500191"/>
    </source>
</evidence>
<evidence type="ECO:0000313" key="7">
    <source>
        <dbReference type="EMBL" id="GAA0517504.1"/>
    </source>
</evidence>
<sequence>MKLSRLPPGFALDTAAQGLALREESVQNVTRHWTDAGWHAEATVMDAGQPYHATVDLLPPPDPQLRGSSCTCGRYRCRHVAALVLATDPPDGPRPARTEPDRDATPAEEPLDARTQQWLASFTDTRSPSRGRQFELRYVLRFLPPGTSVGGTRRVAVQLTRVPLRADQPDLAAAERYSLPRNLASAPAFVRRDTHLLRLLDVATTATHEPGRWQDELHVLGDHPAADLLIESMLESGRLCWERPDAALTRGPDLHGHLAWMSDARGAQAPTLHVPDAPDATVLPTPRPWAVQATPAGQARLSRVQTDSPPDQVARFLTGPVLPPAQAVALAHAITASGLNLPIPQTVRVREERLPYTPQLHLTSRAATRHGWAARPETVTLPAAQLRHAYAGLTVPDARPEGSAGPTVYRDGVLTRVARDLTAERDAEHAVALAGFMLIGEALGEDYHLPEPDRDTLLTLGDEDAWMNFMRHGRADLEAQGVTVQVLPDFPLNYAEITDWYGETDDAFGGWFTLDLGIVVDGTRISLIPILADLIARQPGLFTPEALADLADDETLHATLDDGRRVALPAGRIRAILGVLVELNLRDLPPGPLRLPLLDAARVAQLEEAVQARWLGAERLLELGRKLRDFSGVQDVTPPAGLHADLRPYQRQGVSWLQFLREYGMGGILADDMGLGKTVQTLAHLLLEKESGRADRPSLVVAPTSVIGNWQAEAAKFAPDLRVLTLHGKDRRAHFSRIPDHDLILTTYPLLPRDIDDLGAFGYHLVILDEAQNIKNARTAAAKAAGALNARHRLALTGTPLENHLGELWSQFNFLAPGLLHDEKTFRELYRTPIEKRGEASRRQALAARVRPFILRREKRDVARELPPKTEIPVRVTLDGDQRDLYETVRVTTETRVREELRARGLSRSTIAILDALLKLRQAVTDPRLVKLDAARSVEGNAKFEWLSTHLPQMVEEGRRVLIFSGFATLLGHLEDWLREQRIPYSMITGSTQDRQSQIDAFQNGRTHVFLITLKAGGVGLNLTAADTVIHYDPWWNPAAEEQATDRAYRIGQDKPVFVYKLIAAGSVEERILDLQARKASLARGILDGGLSDATQLTPADLDRLFAPLEDEPEGEMAPTS</sequence>
<dbReference type="InterPro" id="IPR038718">
    <property type="entry name" value="SNF2-like_sf"/>
</dbReference>
<reference evidence="8" key="1">
    <citation type="journal article" date="2019" name="Int. J. Syst. Evol. Microbiol.">
        <title>The Global Catalogue of Microorganisms (GCM) 10K type strain sequencing project: providing services to taxonomists for standard genome sequencing and annotation.</title>
        <authorList>
            <consortium name="The Broad Institute Genomics Platform"/>
            <consortium name="The Broad Institute Genome Sequencing Center for Infectious Disease"/>
            <person name="Wu L."/>
            <person name="Ma J."/>
        </authorList>
    </citation>
    <scope>NUCLEOTIDE SEQUENCE [LARGE SCALE GENOMIC DNA]</scope>
    <source>
        <strain evidence="8">JCM 14368</strain>
    </source>
</reference>
<dbReference type="PROSITE" id="PS50966">
    <property type="entry name" value="ZF_SWIM"/>
    <property type="match status" value="1"/>
</dbReference>
<dbReference type="PANTHER" id="PTHR10799">
    <property type="entry name" value="SNF2/RAD54 HELICASE FAMILY"/>
    <property type="match status" value="1"/>
</dbReference>
<feature type="domain" description="Helicase ATP-binding" evidence="5">
    <location>
        <begin position="658"/>
        <end position="818"/>
    </location>
</feature>
<dbReference type="Gene3D" id="3.40.50.10810">
    <property type="entry name" value="Tandem AAA-ATPase domain"/>
    <property type="match status" value="1"/>
</dbReference>
<keyword evidence="2" id="KW-0479">Metal-binding</keyword>
<dbReference type="Pfam" id="PF00271">
    <property type="entry name" value="Helicase_C"/>
    <property type="match status" value="1"/>
</dbReference>
<dbReference type="SMART" id="SM00490">
    <property type="entry name" value="HELICc"/>
    <property type="match status" value="1"/>
</dbReference>
<gene>
    <name evidence="7" type="ORF">GCM10008937_26270</name>
</gene>
<evidence type="ECO:0000256" key="3">
    <source>
        <dbReference type="SAM" id="MobiDB-lite"/>
    </source>
</evidence>
<dbReference type="InterPro" id="IPR027417">
    <property type="entry name" value="P-loop_NTPase"/>
</dbReference>
<feature type="domain" description="Helicase C-terminal" evidence="6">
    <location>
        <begin position="950"/>
        <end position="1103"/>
    </location>
</feature>
<dbReference type="InterPro" id="IPR001650">
    <property type="entry name" value="Helicase_C-like"/>
</dbReference>
<proteinExistence type="predicted"/>
<dbReference type="EMBL" id="BAAADB010000029">
    <property type="protein sequence ID" value="GAA0517504.1"/>
    <property type="molecule type" value="Genomic_DNA"/>
</dbReference>
<keyword evidence="2" id="KW-0862">Zinc</keyword>
<evidence type="ECO:0008006" key="9">
    <source>
        <dbReference type="Google" id="ProtNLM"/>
    </source>
</evidence>
<evidence type="ECO:0000259" key="4">
    <source>
        <dbReference type="PROSITE" id="PS50966"/>
    </source>
</evidence>
<protein>
    <recommendedName>
        <fullName evidence="9">DNA helicase</fullName>
    </recommendedName>
</protein>
<feature type="domain" description="SWIM-type" evidence="4">
    <location>
        <begin position="51"/>
        <end position="88"/>
    </location>
</feature>
<dbReference type="InterPro" id="IPR007527">
    <property type="entry name" value="Znf_SWIM"/>
</dbReference>
<organism evidence="7 8">
    <name type="scientific">Deinococcus depolymerans</name>
    <dbReference type="NCBI Taxonomy" id="392408"/>
    <lineage>
        <taxon>Bacteria</taxon>
        <taxon>Thermotogati</taxon>
        <taxon>Deinococcota</taxon>
        <taxon>Deinococci</taxon>
        <taxon>Deinococcales</taxon>
        <taxon>Deinococcaceae</taxon>
        <taxon>Deinococcus</taxon>
    </lineage>
</organism>